<keyword evidence="2" id="KW-1185">Reference proteome</keyword>
<protein>
    <submittedName>
        <fullName evidence="1">5570_t:CDS:1</fullName>
    </submittedName>
</protein>
<comment type="caution">
    <text evidence="1">The sequence shown here is derived from an EMBL/GenBank/DDBJ whole genome shotgun (WGS) entry which is preliminary data.</text>
</comment>
<gene>
    <name evidence="1" type="ORF">DEBURN_LOCUS9202</name>
</gene>
<dbReference type="Proteomes" id="UP000789706">
    <property type="component" value="Unassembled WGS sequence"/>
</dbReference>
<organism evidence="1 2">
    <name type="scientific">Diversispora eburnea</name>
    <dbReference type="NCBI Taxonomy" id="1213867"/>
    <lineage>
        <taxon>Eukaryota</taxon>
        <taxon>Fungi</taxon>
        <taxon>Fungi incertae sedis</taxon>
        <taxon>Mucoromycota</taxon>
        <taxon>Glomeromycotina</taxon>
        <taxon>Glomeromycetes</taxon>
        <taxon>Diversisporales</taxon>
        <taxon>Diversisporaceae</taxon>
        <taxon>Diversispora</taxon>
    </lineage>
</organism>
<reference evidence="1" key="1">
    <citation type="submission" date="2021-06" db="EMBL/GenBank/DDBJ databases">
        <authorList>
            <person name="Kallberg Y."/>
            <person name="Tangrot J."/>
            <person name="Rosling A."/>
        </authorList>
    </citation>
    <scope>NUCLEOTIDE SEQUENCE</scope>
    <source>
        <strain evidence="1">AZ414A</strain>
    </source>
</reference>
<sequence length="82" mass="9524">MYKTIEIAGYFPNQNSIPQLDSEIEYLNTLGLFDPTEITESIPSPEAEREYLKVLEILEPILQFHQINIISLGCKLLDDYYQ</sequence>
<accession>A0A9N9CBB8</accession>
<proteinExistence type="predicted"/>
<dbReference type="OrthoDB" id="2383385at2759"/>
<name>A0A9N9CBB8_9GLOM</name>
<dbReference type="AlphaFoldDB" id="A0A9N9CBB8"/>
<evidence type="ECO:0000313" key="2">
    <source>
        <dbReference type="Proteomes" id="UP000789706"/>
    </source>
</evidence>
<evidence type="ECO:0000313" key="1">
    <source>
        <dbReference type="EMBL" id="CAG8594100.1"/>
    </source>
</evidence>
<feature type="non-terminal residue" evidence="1">
    <location>
        <position position="1"/>
    </location>
</feature>
<dbReference type="EMBL" id="CAJVPK010001648">
    <property type="protein sequence ID" value="CAG8594100.1"/>
    <property type="molecule type" value="Genomic_DNA"/>
</dbReference>